<dbReference type="PANTHER" id="PTHR45753:SF1">
    <property type="entry name" value="ORNITHINE CARBAMOYLTRANSFERASE, CATABOLIC"/>
    <property type="match status" value="1"/>
</dbReference>
<feature type="binding site" evidence="8">
    <location>
        <begin position="279"/>
        <end position="280"/>
    </location>
    <ligand>
        <name>carbamoyl phosphate</name>
        <dbReference type="ChEBI" id="CHEBI:58228"/>
    </ligand>
</feature>
<dbReference type="PRINTS" id="PR00102">
    <property type="entry name" value="OTCASE"/>
</dbReference>
<feature type="binding site" evidence="8">
    <location>
        <begin position="141"/>
        <end position="144"/>
    </location>
    <ligand>
        <name>carbamoyl phosphate</name>
        <dbReference type="ChEBI" id="CHEBI:58228"/>
    </ligand>
</feature>
<comment type="catalytic activity">
    <reaction evidence="7 8">
        <text>carbamoyl phosphate + L-ornithine = L-citrulline + phosphate + H(+)</text>
        <dbReference type="Rhea" id="RHEA:19513"/>
        <dbReference type="ChEBI" id="CHEBI:15378"/>
        <dbReference type="ChEBI" id="CHEBI:43474"/>
        <dbReference type="ChEBI" id="CHEBI:46911"/>
        <dbReference type="ChEBI" id="CHEBI:57743"/>
        <dbReference type="ChEBI" id="CHEBI:58228"/>
        <dbReference type="EC" id="2.1.3.3"/>
    </reaction>
</comment>
<dbReference type="HAMAP" id="MF_01109">
    <property type="entry name" value="OTCase"/>
    <property type="match status" value="1"/>
</dbReference>
<organism evidence="11 12">
    <name type="scientific">Sphaerochaeta halotolerans</name>
    <dbReference type="NCBI Taxonomy" id="2293840"/>
    <lineage>
        <taxon>Bacteria</taxon>
        <taxon>Pseudomonadati</taxon>
        <taxon>Spirochaetota</taxon>
        <taxon>Spirochaetia</taxon>
        <taxon>Spirochaetales</taxon>
        <taxon>Sphaerochaetaceae</taxon>
        <taxon>Sphaerochaeta</taxon>
    </lineage>
</organism>
<evidence type="ECO:0000256" key="2">
    <source>
        <dbReference type="ARBA" id="ARBA00007805"/>
    </source>
</evidence>
<name>A0A372MI87_9SPIR</name>
<dbReference type="EMBL" id="QUWK01000003">
    <property type="protein sequence ID" value="RFU95464.1"/>
    <property type="molecule type" value="Genomic_DNA"/>
</dbReference>
<dbReference type="GO" id="GO:0004585">
    <property type="term" value="F:ornithine carbamoyltransferase activity"/>
    <property type="evidence" value="ECO:0007669"/>
    <property type="project" value="UniProtKB-UniRule"/>
</dbReference>
<feature type="binding site" evidence="8">
    <location>
        <position position="90"/>
    </location>
    <ligand>
        <name>carbamoyl phosphate</name>
        <dbReference type="ChEBI" id="CHEBI:58228"/>
    </ligand>
</feature>
<protein>
    <recommendedName>
        <fullName evidence="3 8">Ornithine carbamoyltransferase</fullName>
        <shortName evidence="8">OTCase</shortName>
        <ecNumber evidence="3 8">2.1.3.3</ecNumber>
    </recommendedName>
</protein>
<dbReference type="Pfam" id="PF02729">
    <property type="entry name" value="OTCace_N"/>
    <property type="match status" value="1"/>
</dbReference>
<proteinExistence type="inferred from homology"/>
<accession>A0A372MI87</accession>
<evidence type="ECO:0000313" key="12">
    <source>
        <dbReference type="Proteomes" id="UP000264002"/>
    </source>
</evidence>
<dbReference type="Pfam" id="PF00185">
    <property type="entry name" value="OTCace"/>
    <property type="match status" value="1"/>
</dbReference>
<dbReference type="InterPro" id="IPR006131">
    <property type="entry name" value="Asp_carbamoyltransf_Asp/Orn-bd"/>
</dbReference>
<sequence length="340" mass="37788">MEADMISMKGRSFLTLKDYSGQEILDLLQLSAGLKAKKQGKHYPERLQGKLLAGKNIVLIFDKSSTRTRCSFEVAAFDEGACVTFLTNSQMGKKESIEDTAKVLGSMYDGIQYRGFSPQVIRDIARYSNVPVWNGLTDDDHPTQVLADVLTAMEHTKKAPKDLKFAYIGDGRNNVSNALMIGAAKLGMEYRIAAPKELFPSQELLEELAPVAKESGAKLWATTDPLKAVQGVDVIYTDVWVSMGEEDQTASRISLLKDYQVTMDLLKASGNEQVLFEHCLPSFHDLNTSVAQQIHEQFGLTELEVTDEVFRSRHSVVFDEAENRMHTIKAVMVATLADLN</sequence>
<keyword evidence="12" id="KW-1185">Reference proteome</keyword>
<feature type="binding site" evidence="8">
    <location>
        <begin position="242"/>
        <end position="243"/>
    </location>
    <ligand>
        <name>L-ornithine</name>
        <dbReference type="ChEBI" id="CHEBI:46911"/>
    </ligand>
</feature>
<dbReference type="GO" id="GO:0042450">
    <property type="term" value="P:L-arginine biosynthetic process via ornithine"/>
    <property type="evidence" value="ECO:0007669"/>
    <property type="project" value="UniProtKB-UniRule"/>
</dbReference>
<dbReference type="InterPro" id="IPR006132">
    <property type="entry name" value="Asp/Orn_carbamoyltranf_P-bd"/>
</dbReference>
<dbReference type="GO" id="GO:0019240">
    <property type="term" value="P:citrulline biosynthetic process"/>
    <property type="evidence" value="ECO:0007669"/>
    <property type="project" value="TreeGrafter"/>
</dbReference>
<evidence type="ECO:0000256" key="1">
    <source>
        <dbReference type="ARBA" id="ARBA00004496"/>
    </source>
</evidence>
<comment type="similarity">
    <text evidence="2 8">Belongs to the aspartate/ornithine carbamoyltransferase superfamily. OTCase family.</text>
</comment>
<dbReference type="InterPro" id="IPR006130">
    <property type="entry name" value="Asp/Orn_carbamoylTrfase"/>
</dbReference>
<reference evidence="11 12" key="2">
    <citation type="submission" date="2018-09" db="EMBL/GenBank/DDBJ databases">
        <title>Genome of Sphaerochaeta halotolerans strain 4-11.</title>
        <authorList>
            <person name="Nazina T.N."/>
            <person name="Sokolova D.S."/>
        </authorList>
    </citation>
    <scope>NUCLEOTIDE SEQUENCE [LARGE SCALE GENOMIC DNA]</scope>
    <source>
        <strain evidence="11 12">4-11</strain>
    </source>
</reference>
<dbReference type="GO" id="GO:0016597">
    <property type="term" value="F:amino acid binding"/>
    <property type="evidence" value="ECO:0007669"/>
    <property type="project" value="InterPro"/>
</dbReference>
<reference evidence="12" key="1">
    <citation type="submission" date="2018-08" db="EMBL/GenBank/DDBJ databases">
        <authorList>
            <person name="Grouzdev D.S."/>
            <person name="Krutkina M.S."/>
        </authorList>
    </citation>
    <scope>NUCLEOTIDE SEQUENCE [LARGE SCALE GENOMIC DNA]</scope>
    <source>
        <strain evidence="12">4-11</strain>
    </source>
</reference>
<evidence type="ECO:0000259" key="10">
    <source>
        <dbReference type="Pfam" id="PF02729"/>
    </source>
</evidence>
<evidence type="ECO:0000256" key="6">
    <source>
        <dbReference type="ARBA" id="ARBA00022679"/>
    </source>
</evidence>
<keyword evidence="4 8" id="KW-0963">Cytoplasm</keyword>
<dbReference type="SUPFAM" id="SSF53671">
    <property type="entry name" value="Aspartate/ornithine carbamoyltransferase"/>
    <property type="match status" value="1"/>
</dbReference>
<feature type="domain" description="Aspartate/ornithine carbamoyltransferase Asp/Orn-binding" evidence="9">
    <location>
        <begin position="161"/>
        <end position="334"/>
    </location>
</feature>
<dbReference type="InterPro" id="IPR036901">
    <property type="entry name" value="Asp/Orn_carbamoylTrfase_sf"/>
</dbReference>
<evidence type="ECO:0000256" key="3">
    <source>
        <dbReference type="ARBA" id="ARBA00013007"/>
    </source>
</evidence>
<evidence type="ECO:0000256" key="7">
    <source>
        <dbReference type="ARBA" id="ARBA00048772"/>
    </source>
</evidence>
<dbReference type="PROSITE" id="PS00097">
    <property type="entry name" value="CARBAMOYLTRANSFERASE"/>
    <property type="match status" value="1"/>
</dbReference>
<dbReference type="Gene3D" id="3.40.50.1370">
    <property type="entry name" value="Aspartate/ornithine carbamoyltransferase"/>
    <property type="match status" value="2"/>
</dbReference>
<feature type="binding site" evidence="8">
    <location>
        <position position="174"/>
    </location>
    <ligand>
        <name>L-ornithine</name>
        <dbReference type="ChEBI" id="CHEBI:46911"/>
    </ligand>
</feature>
<comment type="subcellular location">
    <subcellularLocation>
        <location evidence="1 8">Cytoplasm</location>
    </subcellularLocation>
</comment>
<dbReference type="NCBIfam" id="TIGR00658">
    <property type="entry name" value="orni_carb_tr"/>
    <property type="match status" value="1"/>
</dbReference>
<dbReference type="PANTHER" id="PTHR45753">
    <property type="entry name" value="ORNITHINE CARBAMOYLTRANSFERASE, MITOCHONDRIAL"/>
    <property type="match status" value="1"/>
</dbReference>
<evidence type="ECO:0000313" key="11">
    <source>
        <dbReference type="EMBL" id="RFU95464.1"/>
    </source>
</evidence>
<dbReference type="PRINTS" id="PR00100">
    <property type="entry name" value="AOTCASE"/>
</dbReference>
<evidence type="ECO:0000256" key="4">
    <source>
        <dbReference type="ARBA" id="ARBA00022490"/>
    </source>
</evidence>
<feature type="binding site" evidence="8">
    <location>
        <position position="238"/>
    </location>
    <ligand>
        <name>L-ornithine</name>
        <dbReference type="ChEBI" id="CHEBI:46911"/>
    </ligand>
</feature>
<gene>
    <name evidence="11" type="primary">argF</name>
    <name evidence="11" type="ORF">DYP60_03035</name>
</gene>
<evidence type="ECO:0000256" key="5">
    <source>
        <dbReference type="ARBA" id="ARBA00022503"/>
    </source>
</evidence>
<comment type="caution">
    <text evidence="11">The sequence shown here is derived from an EMBL/GenBank/DDBJ whole genome shotgun (WGS) entry which is preliminary data.</text>
</comment>
<keyword evidence="5" id="KW-0056">Arginine metabolism</keyword>
<evidence type="ECO:0000259" key="9">
    <source>
        <dbReference type="Pfam" id="PF00185"/>
    </source>
</evidence>
<feature type="domain" description="Aspartate/ornithine carbamoyltransferase carbamoyl-P binding" evidence="10">
    <location>
        <begin position="11"/>
        <end position="154"/>
    </location>
</feature>
<dbReference type="InterPro" id="IPR002292">
    <property type="entry name" value="Orn/put_carbamltrans"/>
</dbReference>
<dbReference type="EC" id="2.1.3.3" evidence="3 8"/>
<feature type="binding site" evidence="8">
    <location>
        <position position="114"/>
    </location>
    <ligand>
        <name>carbamoyl phosphate</name>
        <dbReference type="ChEBI" id="CHEBI:58228"/>
    </ligand>
</feature>
<evidence type="ECO:0000256" key="8">
    <source>
        <dbReference type="HAMAP-Rule" id="MF_01109"/>
    </source>
</evidence>
<feature type="binding site" evidence="8">
    <location>
        <begin position="65"/>
        <end position="68"/>
    </location>
    <ligand>
        <name>carbamoyl phosphate</name>
        <dbReference type="ChEBI" id="CHEBI:58228"/>
    </ligand>
</feature>
<dbReference type="Proteomes" id="UP000264002">
    <property type="component" value="Unassembled WGS sequence"/>
</dbReference>
<dbReference type="AlphaFoldDB" id="A0A372MI87"/>
<dbReference type="InterPro" id="IPR024904">
    <property type="entry name" value="OTCase_ArgI"/>
</dbReference>
<feature type="binding site" evidence="8">
    <location>
        <position position="324"/>
    </location>
    <ligand>
        <name>carbamoyl phosphate</name>
        <dbReference type="ChEBI" id="CHEBI:58228"/>
    </ligand>
</feature>
<dbReference type="GO" id="GO:0005737">
    <property type="term" value="C:cytoplasm"/>
    <property type="evidence" value="ECO:0007669"/>
    <property type="project" value="UniProtKB-SubCell"/>
</dbReference>
<keyword evidence="6 8" id="KW-0808">Transferase</keyword>